<protein>
    <submittedName>
        <fullName evidence="1">Uncharacterized protein</fullName>
    </submittedName>
</protein>
<proteinExistence type="predicted"/>
<organism evidence="1 2">
    <name type="scientific">Actinobaculum suis</name>
    <dbReference type="NCBI Taxonomy" id="1657"/>
    <lineage>
        <taxon>Bacteria</taxon>
        <taxon>Bacillati</taxon>
        <taxon>Actinomycetota</taxon>
        <taxon>Actinomycetes</taxon>
        <taxon>Actinomycetales</taxon>
        <taxon>Actinomycetaceae</taxon>
        <taxon>Actinobaculum</taxon>
    </lineage>
</organism>
<dbReference type="Proteomes" id="UP001273799">
    <property type="component" value="Unassembled WGS sequence"/>
</dbReference>
<evidence type="ECO:0000313" key="2">
    <source>
        <dbReference type="Proteomes" id="UP001273799"/>
    </source>
</evidence>
<dbReference type="RefSeq" id="WP_176764470.1">
    <property type="nucleotide sequence ID" value="NZ_FNAU01000002.1"/>
</dbReference>
<dbReference type="EMBL" id="JAWNFU010000001">
    <property type="protein sequence ID" value="MDY5152602.1"/>
    <property type="molecule type" value="Genomic_DNA"/>
</dbReference>
<evidence type="ECO:0000313" key="1">
    <source>
        <dbReference type="EMBL" id="MDY5152602.1"/>
    </source>
</evidence>
<reference evidence="1" key="1">
    <citation type="submission" date="2023-10" db="EMBL/GenBank/DDBJ databases">
        <title>Whole Genome based description of the genera Actinobaculum and Actinotignum reveals a complex phylogenetic relationship within the species included in the genus Actinotignum.</title>
        <authorList>
            <person name="Jensen C.S."/>
            <person name="Dargis R."/>
            <person name="Kemp M."/>
            <person name="Christensen J.J."/>
        </authorList>
    </citation>
    <scope>NUCLEOTIDE SEQUENCE</scope>
    <source>
        <strain evidence="1">Actinobaculum_suis_CCUG19206T</strain>
    </source>
</reference>
<accession>A0AAW9HFH4</accession>
<gene>
    <name evidence="1" type="ORF">R6G71_00820</name>
</gene>
<name>A0AAW9HFH4_9ACTO</name>
<dbReference type="AlphaFoldDB" id="A0AAW9HFH4"/>
<sequence length="47" mass="5044">MYDGVGVLRRRRTTPLPGSVVTERRRYRATSFPGGVVGVRGSAGHSA</sequence>
<comment type="caution">
    <text evidence="1">The sequence shown here is derived from an EMBL/GenBank/DDBJ whole genome shotgun (WGS) entry which is preliminary data.</text>
</comment>